<name>A0A2R6A8L8_9ARCH</name>
<reference evidence="2 3" key="1">
    <citation type="submission" date="2017-04" db="EMBL/GenBank/DDBJ databases">
        <title>Novel microbial lineages endemic to geothermal iron-oxide mats fill important gaps in the evolutionary history of Archaea.</title>
        <authorList>
            <person name="Jay Z.J."/>
            <person name="Beam J.P."/>
            <person name="Dlakic M."/>
            <person name="Rusch D.B."/>
            <person name="Kozubal M.A."/>
            <person name="Inskeep W.P."/>
        </authorList>
    </citation>
    <scope>NUCLEOTIDE SEQUENCE [LARGE SCALE GENOMIC DNA]</scope>
    <source>
        <strain evidence="2">OSP_D</strain>
    </source>
</reference>
<organism evidence="2 3">
    <name type="scientific">Candidatus Marsarchaeota G1 archaeon OSP_D</name>
    <dbReference type="NCBI Taxonomy" id="1978155"/>
    <lineage>
        <taxon>Archaea</taxon>
        <taxon>Candidatus Marsarchaeota</taxon>
        <taxon>Candidatus Marsarchaeota group 1</taxon>
    </lineage>
</organism>
<evidence type="ECO:0000256" key="1">
    <source>
        <dbReference type="SAM" id="Phobius"/>
    </source>
</evidence>
<accession>A0A2R6A8L8</accession>
<comment type="caution">
    <text evidence="2">The sequence shown here is derived from an EMBL/GenBank/DDBJ whole genome shotgun (WGS) entry which is preliminary data.</text>
</comment>
<dbReference type="AlphaFoldDB" id="A0A2R6A8L8"/>
<evidence type="ECO:0000313" key="3">
    <source>
        <dbReference type="Proteomes" id="UP000240880"/>
    </source>
</evidence>
<proteinExistence type="predicted"/>
<dbReference type="Proteomes" id="UP000240880">
    <property type="component" value="Unassembled WGS sequence"/>
</dbReference>
<sequence>MKLSMFGAMTLGVVLAAILLVWEEFSVTLHGEASFYPTLGFTSLSLLAILLFAVLMLKAPDND</sequence>
<keyword evidence="1" id="KW-0812">Transmembrane</keyword>
<protein>
    <submittedName>
        <fullName evidence="2">Uncharacterized protein</fullName>
    </submittedName>
</protein>
<feature type="transmembrane region" description="Helical" evidence="1">
    <location>
        <begin position="36"/>
        <end position="57"/>
    </location>
</feature>
<keyword evidence="1" id="KW-1133">Transmembrane helix</keyword>
<gene>
    <name evidence="2" type="ORF">B9Q01_07320</name>
</gene>
<dbReference type="EMBL" id="NEXC01000058">
    <property type="protein sequence ID" value="PSN82678.1"/>
    <property type="molecule type" value="Genomic_DNA"/>
</dbReference>
<keyword evidence="1" id="KW-0472">Membrane</keyword>
<evidence type="ECO:0000313" key="2">
    <source>
        <dbReference type="EMBL" id="PSN82678.1"/>
    </source>
</evidence>